<dbReference type="PANTHER" id="PTHR13743">
    <property type="entry name" value="BEIGE/BEACH-RELATED"/>
    <property type="match status" value="1"/>
</dbReference>
<feature type="compositionally biased region" description="Acidic residues" evidence="2">
    <location>
        <begin position="48"/>
        <end position="59"/>
    </location>
</feature>
<evidence type="ECO:0000256" key="2">
    <source>
        <dbReference type="SAM" id="MobiDB-lite"/>
    </source>
</evidence>
<feature type="compositionally biased region" description="Pro residues" evidence="2">
    <location>
        <begin position="1"/>
        <end position="16"/>
    </location>
</feature>
<dbReference type="PROSITE" id="PS50197">
    <property type="entry name" value="BEACH"/>
    <property type="match status" value="1"/>
</dbReference>
<dbReference type="SUPFAM" id="SSF50978">
    <property type="entry name" value="WD40 repeat-like"/>
    <property type="match status" value="1"/>
</dbReference>
<organism evidence="4 5">
    <name type="scientific">Cyclotella cryptica</name>
    <dbReference type="NCBI Taxonomy" id="29204"/>
    <lineage>
        <taxon>Eukaryota</taxon>
        <taxon>Sar</taxon>
        <taxon>Stramenopiles</taxon>
        <taxon>Ochrophyta</taxon>
        <taxon>Bacillariophyta</taxon>
        <taxon>Coscinodiscophyceae</taxon>
        <taxon>Thalassiosirophycidae</taxon>
        <taxon>Stephanodiscales</taxon>
        <taxon>Stephanodiscaceae</taxon>
        <taxon>Cyclotella</taxon>
    </lineage>
</organism>
<dbReference type="PANTHER" id="PTHR13743:SF112">
    <property type="entry name" value="BEACH DOMAIN-CONTAINING PROTEIN"/>
    <property type="match status" value="1"/>
</dbReference>
<sequence length="2450" mass="271102">MEPEVPPGRPVDPPGPISSTLAKNPPPRGKLWAQARIRSAQAAAQEGKEEEEEEDEEEAGNGPPPPPAGGPGQPPGGGNGDPPSESDDDMEEDDEDDLTEDPEQARTGKFYVPQTPNGKAMAMMFRRFCDLAKWDANAIVVYFGIYSAPCLAAFQEDHWKDTFAQWQKRHPNRDGTERAMAIPDLTDIAKWKDHGSTSMLKHFRDFETYLSQHYGVEGFPLDWVVCPKIQPVFWSEVSTLNTEQRGMKLNFFVFEESNHRCPTMAPIVSWEDGIHLKSSDPKVHAEWESESRSHRRSDVFRRDNAIVFQLARIAFADSPGEVHFIPKKGKVQQSGHQSYFACKRQFLGINTSRHECDLARDVIQKMHYEGESQSWNWDKHCIKFHQQLGVIDEWAVAGLATAMSAKDQISASLKTIPKDCKNGKLLIAKGIIEGDQSGFPTLVGSNMIPHLTLSIDTKEPGVLAAKRTIANTSSASGKSPDKCRHTGQASGRGSRGQTTGKCHVVGGKVVGTVEGLHYTDEIWKAMSKEQKAKVAELRQARSNERAVKAASTAPADVLLIPAEIVDAVQRTVIRVPFDAEPGRGAQAVPMALISWEHMQGTVSVDGPDRPLGRSVLTPVGRSPWGLVFMLMLVSFPPCWSHAVVCVLCAVGKNALVIHEHPNIVMVSGFDPSQPPRQAKVVDAAIWYTCRDTGDHLILMINQAIYVPEVDHCLLCPMQCRINGVEINEVPRFLTQDPTTSTHSICLPDPTDAVHPYIIPLQLEGVVSYFEYSLPTSAKFEDPAIPHLELTAESLAWNPYDKDFATLKESYLDYRGRLISVERSDGPRGVTGMGLHLADAACGEEPHWKLSPVSLQYDAADITDDDNFGAALEATQQVTLVRTNLTPETYDICRVHTVRDRGRGLCHPGTSLADPTAQGQEHGATDHTAWHENCPASDSIQAFPYQRKDASLSMPCYPMTCKSDAHEALDLLFSGRCSPKMIVDGAKEMKMGEFAWKCKEAHCCLRSTEPYSPWSNSAEHEIRELKKGAAWKLTRSGAPQWLWCFALEYKSYVRSHTVHGIYRLDGPVPETIVSGETANISPFCEFGFWDWVKFQDQGVAFPGDALVLGKYLGPSIDVGPAMTSRVMKANGEIEDRSTVRALTAEDRVSAALFREQQQFLASVEGRWGPKTTIKDLGPDILNLSPDPDNFDPWEDEDGPLFPELDDDLAVAEAAGDFLVNSEVLLPVGNSQELARVLRWKRDADGKVVGTAHHNPALDTHVYEVRFPDSRAEELAANVIAEAVYAQCDADGNQYVLLDAIVDYRKDPFVAVARDDQVTIIDGKKIIKRSTCGWELCCEWKDSSTSWLKLLDLKDSHPLQVAGFACAAQIANEPAFNSWVSWVLKKRDRIISLVKHRSAWYHKHTHKYGLEIPKSVEEAYTIDKATGTTFWCDFIRCHMIFDVKMEDFRRKARLVAGGHATKAPATLTYASIVSRETVQIALLVAVLNDVDVWAADVLNAYITVPCREKIWTTLGKEFGDDCGKKAIVVWALYGLKLSGAALEGTWQDACTRRVTSRAPQTLTCGSRNRQTERDTPDSVGPPEMYLGAKLRKRTFKDGTTAWGLSPAKYVQQAARNVKTYLKSNLEGRYSLPKRGENPFPADYAPEEDVTPLVEPEVATYYMQLIGILRWMCELGRINICTEVSMLSSYSAMLREGHLEAAFHVFSYLKSKSNSRLIFDPMEPAVGGSNFGECDWSDFYLGASEALPPNAPKPLGKGVTLHMFVDSDHAGDKVSRRSRTGFVIFLNYGMIDWLSKKQSTVETSVFGAEFCAMEHGIENLRGICYKLRMMGVPVKGASYVYGDNMSVVTNTSKPESTLKKKLNSICYHAVHEAVAMGEALVAHIPTKKNLADLFTKVLYGQTRRFIVSRMLWDVFPGQDVPASLGGSLDRTKESTRTKENTELDGFPEEEKFLYGSHYSSPGVVLHYMVRQEPFTSMHIALQSGRFDCPDRLFFDVGGCWRSCLSSTSDVKELIPEFFTCPEIFLNTNAFPLGETQNKTPVDNVILPPWAKGSPYEFIRIHRLALESEYVSSNLHHWIDLIFGYKQRGPAAAIAHNIFHYLSYEGAVDIDRITDDVQRKAIEGHIQNFGQTPSQLIVKEPHPTRSHAEQVLDGLFSEVKSVLAGLHGHDQNVPGFAVSSQLQGGSMRQYYIGESSFALAKGGNDKADEPGSSISDTSFFLMSIGYYDNSVRVHSMDSLQLHNTINGVHRGQITCIQVSSDGTIVVTGGEDGTCIVWVVDYKDFVTAIADGFVQPGDEKSGEDFLTCCHVLLGHTTPVTCLSISAKLDVVVSGSRDGSICLHNIRSGRFIRSLHINAVSLRVENLCAGNAIPVLKLAIHSDGIFVAHLCDGSLYLITVNGHQLCSTNAGETLNSMILCPQSETLITGGEKGLARLWKLRDLSEKCTVDVSSTVK</sequence>
<dbReference type="Proteomes" id="UP001516023">
    <property type="component" value="Unassembled WGS sequence"/>
</dbReference>
<dbReference type="Pfam" id="PF02138">
    <property type="entry name" value="Beach"/>
    <property type="match status" value="1"/>
</dbReference>
<feature type="repeat" description="WD" evidence="1">
    <location>
        <begin position="2307"/>
        <end position="2348"/>
    </location>
</feature>
<evidence type="ECO:0000259" key="3">
    <source>
        <dbReference type="PROSITE" id="PS50197"/>
    </source>
</evidence>
<dbReference type="Gene3D" id="2.130.10.10">
    <property type="entry name" value="YVTN repeat-like/Quinoprotein amine dehydrogenase"/>
    <property type="match status" value="2"/>
</dbReference>
<dbReference type="CDD" id="cd06071">
    <property type="entry name" value="Beach"/>
    <property type="match status" value="1"/>
</dbReference>
<feature type="domain" description="BEACH" evidence="3">
    <location>
        <begin position="1845"/>
        <end position="2141"/>
    </location>
</feature>
<dbReference type="InterPro" id="IPR046851">
    <property type="entry name" value="NBCH_WD40"/>
</dbReference>
<comment type="caution">
    <text evidence="4">The sequence shown here is derived from an EMBL/GenBank/DDBJ whole genome shotgun (WGS) entry which is preliminary data.</text>
</comment>
<feature type="compositionally biased region" description="Polar residues" evidence="2">
    <location>
        <begin position="487"/>
        <end position="497"/>
    </location>
</feature>
<dbReference type="PROSITE" id="PS50294">
    <property type="entry name" value="WD_REPEATS_REGION"/>
    <property type="match status" value="1"/>
</dbReference>
<gene>
    <name evidence="4" type="ORF">HJC23_011021</name>
</gene>
<dbReference type="SMART" id="SM00320">
    <property type="entry name" value="WD40"/>
    <property type="match status" value="3"/>
</dbReference>
<dbReference type="InterPro" id="IPR000409">
    <property type="entry name" value="BEACH_dom"/>
</dbReference>
<feature type="region of interest" description="Disordered" evidence="2">
    <location>
        <begin position="470"/>
        <end position="501"/>
    </location>
</feature>
<dbReference type="InterPro" id="IPR015943">
    <property type="entry name" value="WD40/YVTN_repeat-like_dom_sf"/>
</dbReference>
<feature type="compositionally biased region" description="Low complexity" evidence="2">
    <location>
        <begin position="33"/>
        <end position="45"/>
    </location>
</feature>
<feature type="compositionally biased region" description="Pro residues" evidence="2">
    <location>
        <begin position="62"/>
        <end position="74"/>
    </location>
</feature>
<dbReference type="InterPro" id="IPR036322">
    <property type="entry name" value="WD40_repeat_dom_sf"/>
</dbReference>
<evidence type="ECO:0000256" key="1">
    <source>
        <dbReference type="PROSITE-ProRule" id="PRU00221"/>
    </source>
</evidence>
<feature type="region of interest" description="Disordered" evidence="2">
    <location>
        <begin position="1"/>
        <end position="115"/>
    </location>
</feature>
<dbReference type="Pfam" id="PF20426">
    <property type="entry name" value="NBCH_WD40"/>
    <property type="match status" value="1"/>
</dbReference>
<dbReference type="PROSITE" id="PS50082">
    <property type="entry name" value="WD_REPEATS_2"/>
    <property type="match status" value="2"/>
</dbReference>
<dbReference type="InterPro" id="IPR036372">
    <property type="entry name" value="BEACH_dom_sf"/>
</dbReference>
<dbReference type="SMART" id="SM01026">
    <property type="entry name" value="Beach"/>
    <property type="match status" value="1"/>
</dbReference>
<proteinExistence type="predicted"/>
<name>A0ABD3PED7_9STRA</name>
<dbReference type="InterPro" id="IPR050865">
    <property type="entry name" value="BEACH_Domain"/>
</dbReference>
<feature type="compositionally biased region" description="Acidic residues" evidence="2">
    <location>
        <begin position="84"/>
        <end position="102"/>
    </location>
</feature>
<dbReference type="Gene3D" id="1.10.1540.10">
    <property type="entry name" value="BEACH domain"/>
    <property type="match status" value="1"/>
</dbReference>
<dbReference type="InterPro" id="IPR001680">
    <property type="entry name" value="WD40_rpt"/>
</dbReference>
<dbReference type="CDD" id="cd09272">
    <property type="entry name" value="RNase_HI_RT_Ty1"/>
    <property type="match status" value="1"/>
</dbReference>
<evidence type="ECO:0000313" key="4">
    <source>
        <dbReference type="EMBL" id="KAL3786440.1"/>
    </source>
</evidence>
<feature type="region of interest" description="Disordered" evidence="2">
    <location>
        <begin position="1558"/>
        <end position="1581"/>
    </location>
</feature>
<protein>
    <recommendedName>
        <fullName evidence="3">BEACH domain-containing protein</fullName>
    </recommendedName>
</protein>
<dbReference type="SUPFAM" id="SSF81837">
    <property type="entry name" value="BEACH domain"/>
    <property type="match status" value="1"/>
</dbReference>
<reference evidence="4 5" key="1">
    <citation type="journal article" date="2020" name="G3 (Bethesda)">
        <title>Improved Reference Genome for Cyclotella cryptica CCMP332, a Model for Cell Wall Morphogenesis, Salinity Adaptation, and Lipid Production in Diatoms (Bacillariophyta).</title>
        <authorList>
            <person name="Roberts W.R."/>
            <person name="Downey K.M."/>
            <person name="Ruck E.C."/>
            <person name="Traller J.C."/>
            <person name="Alverson A.J."/>
        </authorList>
    </citation>
    <scope>NUCLEOTIDE SEQUENCE [LARGE SCALE GENOMIC DNA]</scope>
    <source>
        <strain evidence="4 5">CCMP332</strain>
    </source>
</reference>
<keyword evidence="5" id="KW-1185">Reference proteome</keyword>
<dbReference type="EMBL" id="JABMIG020000194">
    <property type="protein sequence ID" value="KAL3786440.1"/>
    <property type="molecule type" value="Genomic_DNA"/>
</dbReference>
<evidence type="ECO:0000313" key="5">
    <source>
        <dbReference type="Proteomes" id="UP001516023"/>
    </source>
</evidence>
<accession>A0ABD3PED7</accession>
<feature type="repeat" description="WD" evidence="1">
    <location>
        <begin position="2242"/>
        <end position="2273"/>
    </location>
</feature>
<keyword evidence="1" id="KW-0853">WD repeat</keyword>